<proteinExistence type="predicted"/>
<name>A0A5C3KSG6_COPMA</name>
<sequence>MALLHINSLCSYLLLALVSSRAAQIPLVHQTNSNPSTGTKWRFDVPISAENTTSNWIFDGVSSLLQQWANTRYRNNHNVVPATVPIGTILYHGRPDHVFPTEPEWLATDPEHGYIFCRAQTPGVGCWMLTLAVTRPLKVLYFDGSSAAKMAGSLDVQDLIAFGDAKPEHTWREYDRIMNLCEWGKKYGLDGFVRMEMDFEIMLCDFTKGLETVSFLNLVSSSSPGPPLPPSQPPRVKLWSPGYRVLEAGQWHNNFPGETRINLDLTRLITFYDPELFPGLADARREQERWEHRVVDITKGELENFLHRLDDVLTGEPVSGSGVDWSSLYRVVIHRYSSRLEVLQYMFSDEYLAEPDSVEERTRRKKELAEDAHEYVTSMLSPYILHNVFPPASSRKSSLPFEWATPIFEMCATTHTKSISKSSILTYSERLLLQSVKEVLHEICRVLVGVWAEGIEARFKKPGYEDLPDFGHESLAISWGQKINALNTWLDWGVWVKCKPACSFEETCYLPTWPYFTRMNGRYPTPSFTDRFPEDVRLQWMQELLNFEDTEEVRQQRGILTQYDQEPEWVRPKPRCIRRVTPVGIPWTSER</sequence>
<reference evidence="2 3" key="1">
    <citation type="journal article" date="2019" name="Nat. Ecol. Evol.">
        <title>Megaphylogeny resolves global patterns of mushroom evolution.</title>
        <authorList>
            <person name="Varga T."/>
            <person name="Krizsan K."/>
            <person name="Foldi C."/>
            <person name="Dima B."/>
            <person name="Sanchez-Garcia M."/>
            <person name="Sanchez-Ramirez S."/>
            <person name="Szollosi G.J."/>
            <person name="Szarkandi J.G."/>
            <person name="Papp V."/>
            <person name="Albert L."/>
            <person name="Andreopoulos W."/>
            <person name="Angelini C."/>
            <person name="Antonin V."/>
            <person name="Barry K.W."/>
            <person name="Bougher N.L."/>
            <person name="Buchanan P."/>
            <person name="Buyck B."/>
            <person name="Bense V."/>
            <person name="Catcheside P."/>
            <person name="Chovatia M."/>
            <person name="Cooper J."/>
            <person name="Damon W."/>
            <person name="Desjardin D."/>
            <person name="Finy P."/>
            <person name="Geml J."/>
            <person name="Haridas S."/>
            <person name="Hughes K."/>
            <person name="Justo A."/>
            <person name="Karasinski D."/>
            <person name="Kautmanova I."/>
            <person name="Kiss B."/>
            <person name="Kocsube S."/>
            <person name="Kotiranta H."/>
            <person name="LaButti K.M."/>
            <person name="Lechner B.E."/>
            <person name="Liimatainen K."/>
            <person name="Lipzen A."/>
            <person name="Lukacs Z."/>
            <person name="Mihaltcheva S."/>
            <person name="Morgado L.N."/>
            <person name="Niskanen T."/>
            <person name="Noordeloos M.E."/>
            <person name="Ohm R.A."/>
            <person name="Ortiz-Santana B."/>
            <person name="Ovrebo C."/>
            <person name="Racz N."/>
            <person name="Riley R."/>
            <person name="Savchenko A."/>
            <person name="Shiryaev A."/>
            <person name="Soop K."/>
            <person name="Spirin V."/>
            <person name="Szebenyi C."/>
            <person name="Tomsovsky M."/>
            <person name="Tulloss R.E."/>
            <person name="Uehling J."/>
            <person name="Grigoriev I.V."/>
            <person name="Vagvolgyi C."/>
            <person name="Papp T."/>
            <person name="Martin F.M."/>
            <person name="Miettinen O."/>
            <person name="Hibbett D.S."/>
            <person name="Nagy L.G."/>
        </authorList>
    </citation>
    <scope>NUCLEOTIDE SEQUENCE [LARGE SCALE GENOMIC DNA]</scope>
    <source>
        <strain evidence="2 3">CBS 121175</strain>
    </source>
</reference>
<feature type="signal peptide" evidence="1">
    <location>
        <begin position="1"/>
        <end position="22"/>
    </location>
</feature>
<dbReference type="PANTHER" id="PTHR35204:SF1">
    <property type="entry name" value="ENTEROTOXIN"/>
    <property type="match status" value="1"/>
</dbReference>
<dbReference type="STRING" id="230819.A0A5C3KSG6"/>
<evidence type="ECO:0000313" key="3">
    <source>
        <dbReference type="Proteomes" id="UP000307440"/>
    </source>
</evidence>
<feature type="chain" id="PRO_5023132833" evidence="1">
    <location>
        <begin position="23"/>
        <end position="591"/>
    </location>
</feature>
<keyword evidence="1" id="KW-0732">Signal</keyword>
<evidence type="ECO:0000313" key="2">
    <source>
        <dbReference type="EMBL" id="TFK22763.1"/>
    </source>
</evidence>
<keyword evidence="3" id="KW-1185">Reference proteome</keyword>
<dbReference type="AlphaFoldDB" id="A0A5C3KSG6"/>
<protein>
    <submittedName>
        <fullName evidence="2">Uncharacterized protein</fullName>
    </submittedName>
</protein>
<dbReference type="OrthoDB" id="10261782at2759"/>
<gene>
    <name evidence="2" type="ORF">FA15DRAFT_502326</name>
</gene>
<dbReference type="EMBL" id="ML210233">
    <property type="protein sequence ID" value="TFK22763.1"/>
    <property type="molecule type" value="Genomic_DNA"/>
</dbReference>
<dbReference type="InterPro" id="IPR038921">
    <property type="entry name" value="YOR389W-like"/>
</dbReference>
<organism evidence="2 3">
    <name type="scientific">Coprinopsis marcescibilis</name>
    <name type="common">Agaric fungus</name>
    <name type="synonym">Psathyrella marcescibilis</name>
    <dbReference type="NCBI Taxonomy" id="230819"/>
    <lineage>
        <taxon>Eukaryota</taxon>
        <taxon>Fungi</taxon>
        <taxon>Dikarya</taxon>
        <taxon>Basidiomycota</taxon>
        <taxon>Agaricomycotina</taxon>
        <taxon>Agaricomycetes</taxon>
        <taxon>Agaricomycetidae</taxon>
        <taxon>Agaricales</taxon>
        <taxon>Agaricineae</taxon>
        <taxon>Psathyrellaceae</taxon>
        <taxon>Coprinopsis</taxon>
    </lineage>
</organism>
<accession>A0A5C3KSG6</accession>
<dbReference type="Proteomes" id="UP000307440">
    <property type="component" value="Unassembled WGS sequence"/>
</dbReference>
<dbReference type="PANTHER" id="PTHR35204">
    <property type="entry name" value="YALI0A21131P"/>
    <property type="match status" value="1"/>
</dbReference>
<evidence type="ECO:0000256" key="1">
    <source>
        <dbReference type="SAM" id="SignalP"/>
    </source>
</evidence>